<dbReference type="EC" id="3.1.3.5" evidence="3"/>
<dbReference type="Proteomes" id="UP000825935">
    <property type="component" value="Chromosome 30"/>
</dbReference>
<dbReference type="GO" id="GO:0005737">
    <property type="term" value="C:cytoplasm"/>
    <property type="evidence" value="ECO:0007669"/>
    <property type="project" value="InterPro"/>
</dbReference>
<reference evidence="9" key="1">
    <citation type="submission" date="2021-08" db="EMBL/GenBank/DDBJ databases">
        <title>WGS assembly of Ceratopteris richardii.</title>
        <authorList>
            <person name="Marchant D.B."/>
            <person name="Chen G."/>
            <person name="Jenkins J."/>
            <person name="Shu S."/>
            <person name="Leebens-Mack J."/>
            <person name="Grimwood J."/>
            <person name="Schmutz J."/>
            <person name="Soltis P."/>
            <person name="Soltis D."/>
            <person name="Chen Z.-H."/>
        </authorList>
    </citation>
    <scope>NUCLEOTIDE SEQUENCE</scope>
    <source>
        <strain evidence="9">Whitten #5841</strain>
        <tissue evidence="9">Leaf</tissue>
    </source>
</reference>
<comment type="similarity">
    <text evidence="2">Belongs to the pyrimidine 5'-nucleotidase family.</text>
</comment>
<dbReference type="EMBL" id="CM035435">
    <property type="protein sequence ID" value="KAH7289563.1"/>
    <property type="molecule type" value="Genomic_DNA"/>
</dbReference>
<protein>
    <recommendedName>
        <fullName evidence="3">5'-nucleotidase</fullName>
        <ecNumber evidence="3">3.1.3.5</ecNumber>
    </recommendedName>
</protein>
<gene>
    <name evidence="9" type="ORF">KP509_30G009000</name>
</gene>
<dbReference type="AlphaFoldDB" id="A0A8T2R1X9"/>
<evidence type="ECO:0000313" key="10">
    <source>
        <dbReference type="Proteomes" id="UP000825935"/>
    </source>
</evidence>
<sequence>MLTKVALSNCVHNTRMVGRACLQLTSNNNVVIADPTSLQNKIDSIRRGGGLTKLQVIADFDMTLTNYLVNGKRGQSSHSLLSQGNAEYDMKRKQLFDYYYPLEVSPTIPLSEKIKLMEEWWEKTHSLLIEGGLSRQAIVESVARAAIEFRDGVDILFQYLQENSVPTLIFSAGLADIIDEVMHQKLSQKYLNVRVISNKMEFDSNGNLVGFLGKTIHVLNKNEHALELSNQTLSSGTSNNVDLELDVSALKRRKNVLLLGDHIGDLGMSDGLDYENRITVGFLNEKVDAWMDEYKRSFDVVLLNDGTMDYVVNLVKELEG</sequence>
<comment type="catalytic activity">
    <reaction evidence="1">
        <text>a ribonucleoside 5'-phosphate + H2O = a ribonucleoside + phosphate</text>
        <dbReference type="Rhea" id="RHEA:12484"/>
        <dbReference type="ChEBI" id="CHEBI:15377"/>
        <dbReference type="ChEBI" id="CHEBI:18254"/>
        <dbReference type="ChEBI" id="CHEBI:43474"/>
        <dbReference type="ChEBI" id="CHEBI:58043"/>
        <dbReference type="EC" id="3.1.3.5"/>
    </reaction>
</comment>
<keyword evidence="7" id="KW-0460">Magnesium</keyword>
<dbReference type="OMA" id="GPERMQI"/>
<dbReference type="Gene3D" id="3.40.50.1000">
    <property type="entry name" value="HAD superfamily/HAD-like"/>
    <property type="match status" value="1"/>
</dbReference>
<dbReference type="GO" id="GO:0000287">
    <property type="term" value="F:magnesium ion binding"/>
    <property type="evidence" value="ECO:0007669"/>
    <property type="project" value="InterPro"/>
</dbReference>
<evidence type="ECO:0000313" key="9">
    <source>
        <dbReference type="EMBL" id="KAH7289563.1"/>
    </source>
</evidence>
<evidence type="ECO:0000256" key="2">
    <source>
        <dbReference type="ARBA" id="ARBA00008389"/>
    </source>
</evidence>
<dbReference type="OrthoDB" id="10014216at2759"/>
<dbReference type="GO" id="GO:0000166">
    <property type="term" value="F:nucleotide binding"/>
    <property type="evidence" value="ECO:0007669"/>
    <property type="project" value="UniProtKB-KW"/>
</dbReference>
<dbReference type="SFLD" id="SFLDG01128">
    <property type="entry name" value="C1.4:_5'-Nucleotidase_Like"/>
    <property type="match status" value="1"/>
</dbReference>
<evidence type="ECO:0000256" key="1">
    <source>
        <dbReference type="ARBA" id="ARBA00000815"/>
    </source>
</evidence>
<dbReference type="InterPro" id="IPR006434">
    <property type="entry name" value="Pyrimidine_nucleotidase_eu"/>
</dbReference>
<keyword evidence="10" id="KW-1185">Reference proteome</keyword>
<evidence type="ECO:0000256" key="7">
    <source>
        <dbReference type="ARBA" id="ARBA00022842"/>
    </source>
</evidence>
<dbReference type="SUPFAM" id="SSF56784">
    <property type="entry name" value="HAD-like"/>
    <property type="match status" value="1"/>
</dbReference>
<keyword evidence="5" id="KW-0547">Nucleotide-binding</keyword>
<dbReference type="PANTHER" id="PTHR13045:SF0">
    <property type="entry name" value="7-METHYLGUANOSINE PHOSPHATE-SPECIFIC 5'-NUCLEOTIDASE"/>
    <property type="match status" value="1"/>
</dbReference>
<keyword evidence="6" id="KW-0378">Hydrolase</keyword>
<evidence type="ECO:0000256" key="3">
    <source>
        <dbReference type="ARBA" id="ARBA00012643"/>
    </source>
</evidence>
<evidence type="ECO:0000256" key="8">
    <source>
        <dbReference type="ARBA" id="ARBA00023080"/>
    </source>
</evidence>
<comment type="caution">
    <text evidence="9">The sequence shown here is derived from an EMBL/GenBank/DDBJ whole genome shotgun (WGS) entry which is preliminary data.</text>
</comment>
<dbReference type="FunFam" id="1.10.150.340:FF:000001">
    <property type="entry name" value="Cytosolic 5-nucleotidase 3-like"/>
    <property type="match status" value="1"/>
</dbReference>
<dbReference type="InterPro" id="IPR023214">
    <property type="entry name" value="HAD_sf"/>
</dbReference>
<dbReference type="Gene3D" id="1.10.150.340">
    <property type="entry name" value="Pyrimidine 5'-nucleotidase (UMPH-1), N-terminal domain"/>
    <property type="match status" value="1"/>
</dbReference>
<keyword evidence="4" id="KW-0479">Metal-binding</keyword>
<dbReference type="SFLD" id="SFLDS00003">
    <property type="entry name" value="Haloacid_Dehalogenase"/>
    <property type="match status" value="1"/>
</dbReference>
<name>A0A8T2R1X9_CERRI</name>
<organism evidence="9 10">
    <name type="scientific">Ceratopteris richardii</name>
    <name type="common">Triangle waterfern</name>
    <dbReference type="NCBI Taxonomy" id="49495"/>
    <lineage>
        <taxon>Eukaryota</taxon>
        <taxon>Viridiplantae</taxon>
        <taxon>Streptophyta</taxon>
        <taxon>Embryophyta</taxon>
        <taxon>Tracheophyta</taxon>
        <taxon>Polypodiopsida</taxon>
        <taxon>Polypodiidae</taxon>
        <taxon>Polypodiales</taxon>
        <taxon>Pteridineae</taxon>
        <taxon>Pteridaceae</taxon>
        <taxon>Parkerioideae</taxon>
        <taxon>Ceratopteris</taxon>
    </lineage>
</organism>
<dbReference type="PANTHER" id="PTHR13045">
    <property type="entry name" value="5'-NUCLEOTIDASE"/>
    <property type="match status" value="1"/>
</dbReference>
<proteinExistence type="inferred from homology"/>
<dbReference type="Pfam" id="PF05822">
    <property type="entry name" value="UMPH-1"/>
    <property type="match status" value="1"/>
</dbReference>
<dbReference type="GO" id="GO:0008253">
    <property type="term" value="F:5'-nucleotidase activity"/>
    <property type="evidence" value="ECO:0007669"/>
    <property type="project" value="UniProtKB-EC"/>
</dbReference>
<dbReference type="GO" id="GO:0009117">
    <property type="term" value="P:nucleotide metabolic process"/>
    <property type="evidence" value="ECO:0007669"/>
    <property type="project" value="UniProtKB-KW"/>
</dbReference>
<accession>A0A8T2R1X9</accession>
<evidence type="ECO:0000256" key="4">
    <source>
        <dbReference type="ARBA" id="ARBA00022723"/>
    </source>
</evidence>
<dbReference type="InterPro" id="IPR036412">
    <property type="entry name" value="HAD-like_sf"/>
</dbReference>
<keyword evidence="8" id="KW-0546">Nucleotide metabolism</keyword>
<evidence type="ECO:0000256" key="5">
    <source>
        <dbReference type="ARBA" id="ARBA00022741"/>
    </source>
</evidence>
<evidence type="ECO:0000256" key="6">
    <source>
        <dbReference type="ARBA" id="ARBA00022801"/>
    </source>
</evidence>